<gene>
    <name evidence="2" type="ORF">DILT_LOCUS4412</name>
</gene>
<dbReference type="AlphaFoldDB" id="A0A3P6TUL1"/>
<protein>
    <submittedName>
        <fullName evidence="2">Uncharacterized protein</fullName>
    </submittedName>
</protein>
<name>A0A3P6TUL1_DIBLA</name>
<proteinExistence type="predicted"/>
<dbReference type="EMBL" id="UYRU01045426">
    <property type="protein sequence ID" value="VDK89527.1"/>
    <property type="molecule type" value="Genomic_DNA"/>
</dbReference>
<keyword evidence="3" id="KW-1185">Reference proteome</keyword>
<dbReference type="OrthoDB" id="43122at2759"/>
<reference evidence="2 3" key="1">
    <citation type="submission" date="2018-11" db="EMBL/GenBank/DDBJ databases">
        <authorList>
            <consortium name="Pathogen Informatics"/>
        </authorList>
    </citation>
    <scope>NUCLEOTIDE SEQUENCE [LARGE SCALE GENOMIC DNA]</scope>
</reference>
<feature type="region of interest" description="Disordered" evidence="1">
    <location>
        <begin position="1"/>
        <end position="41"/>
    </location>
</feature>
<sequence length="260" mass="29727">MPKPPLDEEPPALPPKSAALQRKINQQSRRTQQLDGQLPVPKRSRPLETVKEYASQRDSEVIRDELVLLLLQLNREKANLTRWQEYFTDQINSLRPLCSTNPAAAAEMNEIMKELEDVEGQLEMTHPLVTFMDNMIRLGDLYAGDDAMFATEYRKHLLRRQEYTPLKANVNFMRQLQEKEVAKALNRATDNATPAPNPLGLITTADLLRDGAQTPVSGTRTPTNLLAEFPEEPAFRQRRLQLEAELETLERIWEGNEADQ</sequence>
<evidence type="ECO:0000313" key="2">
    <source>
        <dbReference type="EMBL" id="VDK89527.1"/>
    </source>
</evidence>
<organism evidence="2 3">
    <name type="scientific">Dibothriocephalus latus</name>
    <name type="common">Fish tapeworm</name>
    <name type="synonym">Diphyllobothrium latum</name>
    <dbReference type="NCBI Taxonomy" id="60516"/>
    <lineage>
        <taxon>Eukaryota</taxon>
        <taxon>Metazoa</taxon>
        <taxon>Spiralia</taxon>
        <taxon>Lophotrochozoa</taxon>
        <taxon>Platyhelminthes</taxon>
        <taxon>Cestoda</taxon>
        <taxon>Eucestoda</taxon>
        <taxon>Diphyllobothriidea</taxon>
        <taxon>Diphyllobothriidae</taxon>
        <taxon>Dibothriocephalus</taxon>
    </lineage>
</organism>
<evidence type="ECO:0000313" key="3">
    <source>
        <dbReference type="Proteomes" id="UP000281553"/>
    </source>
</evidence>
<dbReference type="Proteomes" id="UP000281553">
    <property type="component" value="Unassembled WGS sequence"/>
</dbReference>
<accession>A0A3P6TUL1</accession>
<feature type="compositionally biased region" description="Polar residues" evidence="1">
    <location>
        <begin position="23"/>
        <end position="35"/>
    </location>
</feature>
<feature type="non-terminal residue" evidence="2">
    <location>
        <position position="260"/>
    </location>
</feature>
<evidence type="ECO:0000256" key="1">
    <source>
        <dbReference type="SAM" id="MobiDB-lite"/>
    </source>
</evidence>